<dbReference type="Pfam" id="PF01507">
    <property type="entry name" value="PAPS_reduct"/>
    <property type="match status" value="1"/>
</dbReference>
<keyword evidence="5" id="KW-1185">Reference proteome</keyword>
<evidence type="ECO:0000313" key="4">
    <source>
        <dbReference type="EMBL" id="MDU8887233.1"/>
    </source>
</evidence>
<reference evidence="4 5" key="1">
    <citation type="submission" date="2023-10" db="EMBL/GenBank/DDBJ databases">
        <title>Marimonas sp. nov. isolated from tidal mud flat.</title>
        <authorList>
            <person name="Jaincy N.J."/>
            <person name="Srinivasan S."/>
            <person name="Lee S.-S."/>
        </authorList>
    </citation>
    <scope>NUCLEOTIDE SEQUENCE [LARGE SCALE GENOMIC DNA]</scope>
    <source>
        <strain evidence="4 5">MJ-SS3</strain>
    </source>
</reference>
<protein>
    <submittedName>
        <fullName evidence="4">Phosphoadenosine phosphosulfate reductase family protein</fullName>
    </submittedName>
</protein>
<gene>
    <name evidence="4" type="ORF">RXV94_13760</name>
</gene>
<comment type="pathway">
    <text evidence="2">Sulfur metabolism; hydrogen sulfide biosynthesis; sulfite from sulfate.</text>
</comment>
<comment type="similarity">
    <text evidence="1">Belongs to the PAPS reductase family. CysH subfamily.</text>
</comment>
<dbReference type="Proteomes" id="UP001268651">
    <property type="component" value="Unassembled WGS sequence"/>
</dbReference>
<accession>A0ABU3UA11</accession>
<dbReference type="InterPro" id="IPR014729">
    <property type="entry name" value="Rossmann-like_a/b/a_fold"/>
</dbReference>
<dbReference type="RefSeq" id="WP_316663363.1">
    <property type="nucleotide sequence ID" value="NZ_JAWHTF010000009.1"/>
</dbReference>
<evidence type="ECO:0000259" key="3">
    <source>
        <dbReference type="Pfam" id="PF01507"/>
    </source>
</evidence>
<sequence length="206" mass="23927">MIALNLNYLNKILKEKTPQDIIAWASMLSNKKIITTSFGSHSAVLLHAITQKDQDIDVVWCDTGYNTQETYAHAQNLIHKLKLNIDIYKPLQSKTVTDTVLSLPKLEGYEYDKFKDIVKLEPFRRALKTHNPEVWFTNIRSGQTKHRDALDILSYSKDGILKVSPFYYASDQDLDKYLEKYGLPKNETYFDITKVLKHRECGIHFQ</sequence>
<dbReference type="Gene3D" id="3.40.50.620">
    <property type="entry name" value="HUPs"/>
    <property type="match status" value="1"/>
</dbReference>
<name>A0ABU3UA11_9FLAO</name>
<organism evidence="4 5">
    <name type="scientific">Gilvirhabdus luticola</name>
    <dbReference type="NCBI Taxonomy" id="3079858"/>
    <lineage>
        <taxon>Bacteria</taxon>
        <taxon>Pseudomonadati</taxon>
        <taxon>Bacteroidota</taxon>
        <taxon>Flavobacteriia</taxon>
        <taxon>Flavobacteriales</taxon>
        <taxon>Flavobacteriaceae</taxon>
        <taxon>Gilvirhabdus</taxon>
    </lineage>
</organism>
<dbReference type="PANTHER" id="PTHR46509">
    <property type="entry name" value="PHOSPHOADENOSINE PHOSPHOSULFATE REDUCTASE"/>
    <property type="match status" value="1"/>
</dbReference>
<evidence type="ECO:0000256" key="1">
    <source>
        <dbReference type="ARBA" id="ARBA00009732"/>
    </source>
</evidence>
<proteinExistence type="inferred from homology"/>
<dbReference type="EMBL" id="JAWHTF010000009">
    <property type="protein sequence ID" value="MDU8887233.1"/>
    <property type="molecule type" value="Genomic_DNA"/>
</dbReference>
<dbReference type="PANTHER" id="PTHR46509:SF1">
    <property type="entry name" value="PHOSPHOADENOSINE PHOSPHOSULFATE REDUCTASE"/>
    <property type="match status" value="1"/>
</dbReference>
<dbReference type="SUPFAM" id="SSF52402">
    <property type="entry name" value="Adenine nucleotide alpha hydrolases-like"/>
    <property type="match status" value="1"/>
</dbReference>
<evidence type="ECO:0000313" key="5">
    <source>
        <dbReference type="Proteomes" id="UP001268651"/>
    </source>
</evidence>
<evidence type="ECO:0000256" key="2">
    <source>
        <dbReference type="ARBA" id="ARBA00024327"/>
    </source>
</evidence>
<dbReference type="InterPro" id="IPR002500">
    <property type="entry name" value="PAPS_reduct_dom"/>
</dbReference>
<comment type="caution">
    <text evidence="4">The sequence shown here is derived from an EMBL/GenBank/DDBJ whole genome shotgun (WGS) entry which is preliminary data.</text>
</comment>
<feature type="domain" description="Phosphoadenosine phosphosulphate reductase" evidence="3">
    <location>
        <begin position="33"/>
        <end position="190"/>
    </location>
</feature>